<dbReference type="EMBL" id="ACXX02000019">
    <property type="protein sequence ID" value="EGD45893.1"/>
    <property type="molecule type" value="Genomic_DNA"/>
</dbReference>
<evidence type="ECO:0000256" key="4">
    <source>
        <dbReference type="ARBA" id="ARBA00023163"/>
    </source>
</evidence>
<organism evidence="6 7">
    <name type="scientific">Ruminiclostridium papyrosolvens DSM 2782</name>
    <dbReference type="NCBI Taxonomy" id="588581"/>
    <lineage>
        <taxon>Bacteria</taxon>
        <taxon>Bacillati</taxon>
        <taxon>Bacillota</taxon>
        <taxon>Clostridia</taxon>
        <taxon>Eubacteriales</taxon>
        <taxon>Oscillospiraceae</taxon>
        <taxon>Ruminiclostridium</taxon>
    </lineage>
</organism>
<dbReference type="InterPro" id="IPR005119">
    <property type="entry name" value="LysR_subst-bd"/>
</dbReference>
<dbReference type="OrthoDB" id="9803735at2"/>
<dbReference type="SUPFAM" id="SSF53850">
    <property type="entry name" value="Periplasmic binding protein-like II"/>
    <property type="match status" value="1"/>
</dbReference>
<dbReference type="Pfam" id="PF03466">
    <property type="entry name" value="LysR_substrate"/>
    <property type="match status" value="1"/>
</dbReference>
<dbReference type="Proteomes" id="UP000003860">
    <property type="component" value="Unassembled WGS sequence"/>
</dbReference>
<protein>
    <submittedName>
        <fullName evidence="6">Transcriptional regulator, LysR family</fullName>
    </submittedName>
</protein>
<gene>
    <name evidence="6" type="ORF">Cpap_0262</name>
</gene>
<dbReference type="RefSeq" id="WP_004622354.1">
    <property type="nucleotide sequence ID" value="NZ_ACXX02000019.1"/>
</dbReference>
<keyword evidence="7" id="KW-1185">Reference proteome</keyword>
<dbReference type="FunFam" id="1.10.10.10:FF:000001">
    <property type="entry name" value="LysR family transcriptional regulator"/>
    <property type="match status" value="1"/>
</dbReference>
<dbReference type="GO" id="GO:0003700">
    <property type="term" value="F:DNA-binding transcription factor activity"/>
    <property type="evidence" value="ECO:0007669"/>
    <property type="project" value="InterPro"/>
</dbReference>
<dbReference type="Gene3D" id="1.10.10.10">
    <property type="entry name" value="Winged helix-like DNA-binding domain superfamily/Winged helix DNA-binding domain"/>
    <property type="match status" value="1"/>
</dbReference>
<sequence>MTSQQLEYIITLADERSFSKASQKLLISQPALSQFVKNLETELNVQLFDRSTTPIKLTYAGELYVSAARKIQTIMAELDNELKDLSILNTGKLTIGTIPFRASCMLPKSIVSFKKKYPGVDIHIVENEEANLEALLADSHLDLCILSGFMDNKFLQTETLAQEQLYLAVPNSSPFNNGKEAYQLSAKDIIYDSSALFQTRPLTLSDCVKENFVLIHNDYTVTTELSQFSEFCHQNTMYTDRIETAFSWTLAGIACSFIPDTLIRYGNYQKHPVYYKLNTSFSKRDILVAYKRNRYLSKAASEYILLLKQLIGYGTWQSPNE</sequence>
<evidence type="ECO:0000259" key="5">
    <source>
        <dbReference type="PROSITE" id="PS50931"/>
    </source>
</evidence>
<keyword evidence="2" id="KW-0805">Transcription regulation</keyword>
<evidence type="ECO:0000256" key="1">
    <source>
        <dbReference type="ARBA" id="ARBA00009437"/>
    </source>
</evidence>
<reference evidence="6" key="2">
    <citation type="submission" date="2011-01" db="EMBL/GenBank/DDBJ databases">
        <title>The Non-contiguous Finished genome of Clostridium papyrosolvens.</title>
        <authorList>
            <person name="Lucas S."/>
            <person name="Copeland A."/>
            <person name="Lapidus A."/>
            <person name="Cheng J.-F."/>
            <person name="Goodwin L."/>
            <person name="Pitluck S."/>
            <person name="Misra M."/>
            <person name="Chertkov O."/>
            <person name="Detter J.C."/>
            <person name="Han C."/>
            <person name="Tapia R."/>
            <person name="Land M."/>
            <person name="Hauser L."/>
            <person name="Kyrpides N."/>
            <person name="Ivanova N."/>
            <person name="Pagani I."/>
            <person name="Mouttaki H."/>
            <person name="He Z."/>
            <person name="Zhou J."/>
            <person name="Hemme C.L."/>
            <person name="Woyke T."/>
        </authorList>
    </citation>
    <scope>NUCLEOTIDE SEQUENCE [LARGE SCALE GENOMIC DNA]</scope>
    <source>
        <strain evidence="6">DSM 2782</strain>
    </source>
</reference>
<feature type="domain" description="HTH lysR-type" evidence="5">
    <location>
        <begin position="1"/>
        <end position="58"/>
    </location>
</feature>
<dbReference type="AlphaFoldDB" id="F1TIB5"/>
<comment type="caution">
    <text evidence="6">The sequence shown here is derived from an EMBL/GenBank/DDBJ whole genome shotgun (WGS) entry which is preliminary data.</text>
</comment>
<dbReference type="InterPro" id="IPR036390">
    <property type="entry name" value="WH_DNA-bd_sf"/>
</dbReference>
<dbReference type="InterPro" id="IPR000847">
    <property type="entry name" value="LysR_HTH_N"/>
</dbReference>
<dbReference type="InterPro" id="IPR050950">
    <property type="entry name" value="HTH-type_LysR_regulators"/>
</dbReference>
<dbReference type="CDD" id="cd05466">
    <property type="entry name" value="PBP2_LTTR_substrate"/>
    <property type="match status" value="1"/>
</dbReference>
<evidence type="ECO:0000256" key="3">
    <source>
        <dbReference type="ARBA" id="ARBA00023125"/>
    </source>
</evidence>
<dbReference type="PANTHER" id="PTHR30419">
    <property type="entry name" value="HTH-TYPE TRANSCRIPTIONAL REGULATOR YBHD"/>
    <property type="match status" value="1"/>
</dbReference>
<dbReference type="Pfam" id="PF00126">
    <property type="entry name" value="HTH_1"/>
    <property type="match status" value="1"/>
</dbReference>
<keyword evidence="4" id="KW-0804">Transcription</keyword>
<dbReference type="PRINTS" id="PR00039">
    <property type="entry name" value="HTHLYSR"/>
</dbReference>
<dbReference type="InterPro" id="IPR036388">
    <property type="entry name" value="WH-like_DNA-bd_sf"/>
</dbReference>
<evidence type="ECO:0000256" key="2">
    <source>
        <dbReference type="ARBA" id="ARBA00023015"/>
    </source>
</evidence>
<dbReference type="GO" id="GO:0003677">
    <property type="term" value="F:DNA binding"/>
    <property type="evidence" value="ECO:0007669"/>
    <property type="project" value="UniProtKB-KW"/>
</dbReference>
<dbReference type="GO" id="GO:0005829">
    <property type="term" value="C:cytosol"/>
    <property type="evidence" value="ECO:0007669"/>
    <property type="project" value="TreeGrafter"/>
</dbReference>
<evidence type="ECO:0000313" key="7">
    <source>
        <dbReference type="Proteomes" id="UP000003860"/>
    </source>
</evidence>
<dbReference type="PROSITE" id="PS50931">
    <property type="entry name" value="HTH_LYSR"/>
    <property type="match status" value="1"/>
</dbReference>
<evidence type="ECO:0000313" key="6">
    <source>
        <dbReference type="EMBL" id="EGD45893.1"/>
    </source>
</evidence>
<dbReference type="STRING" id="588581.Cpap_0262"/>
<reference evidence="6" key="1">
    <citation type="submission" date="2009-07" db="EMBL/GenBank/DDBJ databases">
        <authorList>
            <consortium name="US DOE Joint Genome Institute (JGI-PGF)"/>
            <person name="Lucas S."/>
            <person name="Copeland A."/>
            <person name="Lapidus A."/>
            <person name="Glavina del Rio T."/>
            <person name="Tice H."/>
            <person name="Bruce D."/>
            <person name="Goodwin L."/>
            <person name="Pitluck S."/>
            <person name="Larimer F."/>
            <person name="Land M.L."/>
            <person name="Mouttaki H."/>
            <person name="He Z."/>
            <person name="Zhou J."/>
            <person name="Hemme C.L."/>
        </authorList>
    </citation>
    <scope>NUCLEOTIDE SEQUENCE</scope>
    <source>
        <strain evidence="6">DSM 2782</strain>
    </source>
</reference>
<dbReference type="eggNOG" id="COG0583">
    <property type="taxonomic scope" value="Bacteria"/>
</dbReference>
<keyword evidence="3" id="KW-0238">DNA-binding</keyword>
<dbReference type="SUPFAM" id="SSF46785">
    <property type="entry name" value="Winged helix' DNA-binding domain"/>
    <property type="match status" value="1"/>
</dbReference>
<dbReference type="Gene3D" id="3.40.190.290">
    <property type="match status" value="1"/>
</dbReference>
<accession>F1TIB5</accession>
<proteinExistence type="inferred from homology"/>
<name>F1TIB5_9FIRM</name>
<comment type="similarity">
    <text evidence="1">Belongs to the LysR transcriptional regulatory family.</text>
</comment>